<protein>
    <submittedName>
        <fullName evidence="2">Phage regulatory protein Rha (Phage_pRha)</fullName>
    </submittedName>
</protein>
<gene>
    <name evidence="2" type="ORF">CBLFYP62_02629</name>
</gene>
<organism evidence="2">
    <name type="scientific">Clostridium butyricum</name>
    <dbReference type="NCBI Taxonomy" id="1492"/>
    <lineage>
        <taxon>Bacteria</taxon>
        <taxon>Bacillati</taxon>
        <taxon>Bacillota</taxon>
        <taxon>Clostridia</taxon>
        <taxon>Eubacteriales</taxon>
        <taxon>Clostridiaceae</taxon>
        <taxon>Clostridium</taxon>
    </lineage>
</organism>
<reference evidence="2" key="1">
    <citation type="submission" date="2019-11" db="EMBL/GenBank/DDBJ databases">
        <authorList>
            <person name="Feng L."/>
        </authorList>
    </citation>
    <scope>NUCLEOTIDE SEQUENCE</scope>
    <source>
        <strain evidence="2">CButyricumLFYP62</strain>
    </source>
</reference>
<accession>A0A6N3FKW3</accession>
<dbReference type="InterPro" id="IPR014054">
    <property type="entry name" value="Phage_regulatory_Rha"/>
</dbReference>
<feature type="region of interest" description="Disordered" evidence="1">
    <location>
        <begin position="1"/>
        <end position="20"/>
    </location>
</feature>
<dbReference type="AlphaFoldDB" id="A0A6N3FKW3"/>
<evidence type="ECO:0000256" key="1">
    <source>
        <dbReference type="SAM" id="MobiDB-lite"/>
    </source>
</evidence>
<evidence type="ECO:0000313" key="2">
    <source>
        <dbReference type="EMBL" id="VYU52712.1"/>
    </source>
</evidence>
<dbReference type="EMBL" id="CACRTU010000024">
    <property type="protein sequence ID" value="VYU52712.1"/>
    <property type="molecule type" value="Genomic_DNA"/>
</dbReference>
<proteinExistence type="predicted"/>
<dbReference type="RefSeq" id="WP_156737026.1">
    <property type="nucleotide sequence ID" value="NZ_CACRTU010000024.1"/>
</dbReference>
<sequence length="115" mass="13766">MNNKFVQASMITDRSKQEPKRLSSREVYKMMNLKQHSDLLRKIDSINVDFRESKIAFSKYWVESTYKVEGQTREYREFLITKKGCEFLAHKTTGTKGNLFTDKYMDRFEEMENIT</sequence>
<dbReference type="Pfam" id="PF09669">
    <property type="entry name" value="Phage_pRha"/>
    <property type="match status" value="1"/>
</dbReference>
<feature type="compositionally biased region" description="Polar residues" evidence="1">
    <location>
        <begin position="1"/>
        <end position="12"/>
    </location>
</feature>
<name>A0A6N3FKW3_CLOBU</name>